<evidence type="ECO:0000256" key="2">
    <source>
        <dbReference type="ARBA" id="ARBA00022487"/>
    </source>
</evidence>
<evidence type="ECO:0000256" key="3">
    <source>
        <dbReference type="ARBA" id="ARBA00022651"/>
    </source>
</evidence>
<keyword evidence="8" id="KW-1015">Disulfide bond</keyword>
<evidence type="ECO:0000256" key="8">
    <source>
        <dbReference type="ARBA" id="ARBA00023157"/>
    </source>
</evidence>
<evidence type="ECO:0000256" key="9">
    <source>
        <dbReference type="ARBA" id="ARBA00034075"/>
    </source>
</evidence>
<keyword evidence="7" id="KW-0106">Calcium</keyword>
<keyword evidence="3" id="KW-0858">Xylan degradation</keyword>
<keyword evidence="2" id="KW-0719">Serine esterase</keyword>
<keyword evidence="4" id="KW-0479">Metal-binding</keyword>
<evidence type="ECO:0000256" key="5">
    <source>
        <dbReference type="ARBA" id="ARBA00022729"/>
    </source>
</evidence>
<evidence type="ECO:0000256" key="4">
    <source>
        <dbReference type="ARBA" id="ARBA00022723"/>
    </source>
</evidence>
<keyword evidence="6 10" id="KW-0378">Hydrolase</keyword>
<dbReference type="SUPFAM" id="SSF53474">
    <property type="entry name" value="alpha/beta-Hydrolases"/>
    <property type="match status" value="1"/>
</dbReference>
<dbReference type="PANTHER" id="PTHR33938:SF15">
    <property type="entry name" value="FERULOYL ESTERASE B-RELATED"/>
    <property type="match status" value="1"/>
</dbReference>
<feature type="signal peptide" evidence="10">
    <location>
        <begin position="1"/>
        <end position="17"/>
    </location>
</feature>
<feature type="chain" id="PRO_5041772605" description="Carboxylic ester hydrolase" evidence="10">
    <location>
        <begin position="18"/>
        <end position="533"/>
    </location>
</feature>
<dbReference type="Proteomes" id="UP001215151">
    <property type="component" value="Unassembled WGS sequence"/>
</dbReference>
<evidence type="ECO:0000256" key="1">
    <source>
        <dbReference type="ARBA" id="ARBA00006249"/>
    </source>
</evidence>
<proteinExistence type="inferred from homology"/>
<dbReference type="GO" id="GO:0030600">
    <property type="term" value="F:feruloyl esterase activity"/>
    <property type="evidence" value="ECO:0007669"/>
    <property type="project" value="UniProtKB-EC"/>
</dbReference>
<keyword evidence="3" id="KW-0624">Polysaccharide degradation</keyword>
<comment type="caution">
    <text evidence="11">The sequence shown here is derived from an EMBL/GenBank/DDBJ whole genome shotgun (WGS) entry which is preliminary data.</text>
</comment>
<sequence length="533" mass="57737">MALLLLALLAHIALGLAATAARGSRSTCLKFSPSHIPGVSVTAKTYFPTNATVDISNIFSSINTTGLPAFCRVELVIVTNATAGSFAITEAWLPDEWNERMLTIGNGGFGGGVAVSDLGGTAIPQGFAGVSTNTGHNSSAVDGTWAGPHNDNAIVDWGWRAVHLSVLAGKEITEQYYRRSIKKSYYLGCSTGGRQGLKEIQLFPESFDGIVVGSPANWMTHLQPWSIHMNLNVLPATSPNFMTRDMWVNVIGPEVMRQCDELDGLKDGIINDPRACSFRPETLTCRPGQNTSTCLSANQINALHRIYADYYEADQTYVFGGYFPGGENAFFNGLVGSPPFALPADWFRFFLLNDTQWTMEDYNATDITLGDEINPGQSNAIDPDLTAFVAPPRNGKVLHYVGWADQLISPGNSIHYYETVHEFTLGNSTLDIDDFYRLFTVPGMNHCAGGQAANAFGGVSQPRPLSFDPEHNILAAMVQWVEEGIAPSTVIGVKYKNDDVAEGVQFTRPLCKYPSTVRFKGGDPNSAASFTCA</sequence>
<dbReference type="PANTHER" id="PTHR33938">
    <property type="entry name" value="FERULOYL ESTERASE B-RELATED"/>
    <property type="match status" value="1"/>
</dbReference>
<comment type="similarity">
    <text evidence="1 10">Belongs to the tannase family.</text>
</comment>
<protein>
    <recommendedName>
        <fullName evidence="10">Carboxylic ester hydrolase</fullName>
        <ecNumber evidence="10">3.1.1.-</ecNumber>
    </recommendedName>
</protein>
<keyword evidence="12" id="KW-1185">Reference proteome</keyword>
<dbReference type="GO" id="GO:0045493">
    <property type="term" value="P:xylan catabolic process"/>
    <property type="evidence" value="ECO:0007669"/>
    <property type="project" value="UniProtKB-KW"/>
</dbReference>
<dbReference type="Pfam" id="PF07519">
    <property type="entry name" value="Tannase"/>
    <property type="match status" value="2"/>
</dbReference>
<dbReference type="EC" id="3.1.1.-" evidence="10"/>
<keyword evidence="5 10" id="KW-0732">Signal</keyword>
<evidence type="ECO:0000313" key="11">
    <source>
        <dbReference type="EMBL" id="KAJ8502233.1"/>
    </source>
</evidence>
<dbReference type="InterPro" id="IPR029058">
    <property type="entry name" value="AB_hydrolase_fold"/>
</dbReference>
<evidence type="ECO:0000256" key="6">
    <source>
        <dbReference type="ARBA" id="ARBA00022801"/>
    </source>
</evidence>
<accession>A0AAD7U427</accession>
<evidence type="ECO:0000313" key="12">
    <source>
        <dbReference type="Proteomes" id="UP001215151"/>
    </source>
</evidence>
<organism evidence="11 12">
    <name type="scientific">Trametes cubensis</name>
    <dbReference type="NCBI Taxonomy" id="1111947"/>
    <lineage>
        <taxon>Eukaryota</taxon>
        <taxon>Fungi</taxon>
        <taxon>Dikarya</taxon>
        <taxon>Basidiomycota</taxon>
        <taxon>Agaricomycotina</taxon>
        <taxon>Agaricomycetes</taxon>
        <taxon>Polyporales</taxon>
        <taxon>Polyporaceae</taxon>
        <taxon>Trametes</taxon>
    </lineage>
</organism>
<evidence type="ECO:0000256" key="10">
    <source>
        <dbReference type="RuleBase" id="RU361238"/>
    </source>
</evidence>
<name>A0AAD7U427_9APHY</name>
<dbReference type="EMBL" id="JAPEVG010000001">
    <property type="protein sequence ID" value="KAJ8502233.1"/>
    <property type="molecule type" value="Genomic_DNA"/>
</dbReference>
<keyword evidence="3" id="KW-0119">Carbohydrate metabolism</keyword>
<dbReference type="InterPro" id="IPR011118">
    <property type="entry name" value="Tannase/feruloyl_esterase"/>
</dbReference>
<reference evidence="11" key="1">
    <citation type="submission" date="2022-11" db="EMBL/GenBank/DDBJ databases">
        <title>Genome Sequence of Cubamyces cubensis.</title>
        <authorList>
            <person name="Buettner E."/>
        </authorList>
    </citation>
    <scope>NUCLEOTIDE SEQUENCE</scope>
    <source>
        <strain evidence="11">MPL-01</strain>
    </source>
</reference>
<evidence type="ECO:0000256" key="7">
    <source>
        <dbReference type="ARBA" id="ARBA00022837"/>
    </source>
</evidence>
<gene>
    <name evidence="11" type="ORF">ONZ51_g58</name>
</gene>
<dbReference type="AlphaFoldDB" id="A0AAD7U427"/>
<dbReference type="GO" id="GO:0046872">
    <property type="term" value="F:metal ion binding"/>
    <property type="evidence" value="ECO:0007669"/>
    <property type="project" value="UniProtKB-KW"/>
</dbReference>
<comment type="catalytic activity">
    <reaction evidence="9">
        <text>feruloyl-polysaccharide + H2O = ferulate + polysaccharide.</text>
        <dbReference type="EC" id="3.1.1.73"/>
    </reaction>
</comment>